<dbReference type="PROSITE" id="PS52016">
    <property type="entry name" value="TONB_DEPENDENT_REC_3"/>
    <property type="match status" value="1"/>
</dbReference>
<keyword evidence="7 12" id="KW-0798">TonB box</keyword>
<dbReference type="PANTHER" id="PTHR30069">
    <property type="entry name" value="TONB-DEPENDENT OUTER MEMBRANE RECEPTOR"/>
    <property type="match status" value="1"/>
</dbReference>
<keyword evidence="4 11" id="KW-1134">Transmembrane beta strand</keyword>
<evidence type="ECO:0000256" key="8">
    <source>
        <dbReference type="ARBA" id="ARBA00023136"/>
    </source>
</evidence>
<dbReference type="Pfam" id="PF07715">
    <property type="entry name" value="Plug"/>
    <property type="match status" value="1"/>
</dbReference>
<dbReference type="Proteomes" id="UP001253595">
    <property type="component" value="Unassembled WGS sequence"/>
</dbReference>
<evidence type="ECO:0000313" key="16">
    <source>
        <dbReference type="EMBL" id="MDR7088264.1"/>
    </source>
</evidence>
<evidence type="ECO:0000256" key="7">
    <source>
        <dbReference type="ARBA" id="ARBA00023077"/>
    </source>
</evidence>
<gene>
    <name evidence="16" type="ORF">J2X05_000267</name>
</gene>
<proteinExistence type="inferred from homology"/>
<evidence type="ECO:0000259" key="15">
    <source>
        <dbReference type="Pfam" id="PF07715"/>
    </source>
</evidence>
<evidence type="ECO:0000256" key="3">
    <source>
        <dbReference type="ARBA" id="ARBA00022448"/>
    </source>
</evidence>
<keyword evidence="5 11" id="KW-0812">Transmembrane</keyword>
<dbReference type="InterPro" id="IPR012910">
    <property type="entry name" value="Plug_dom"/>
</dbReference>
<organism evidence="16 17">
    <name type="scientific">Cellvibrio fibrivorans</name>
    <dbReference type="NCBI Taxonomy" id="126350"/>
    <lineage>
        <taxon>Bacteria</taxon>
        <taxon>Pseudomonadati</taxon>
        <taxon>Pseudomonadota</taxon>
        <taxon>Gammaproteobacteria</taxon>
        <taxon>Cellvibrionales</taxon>
        <taxon>Cellvibrionaceae</taxon>
        <taxon>Cellvibrio</taxon>
    </lineage>
</organism>
<dbReference type="SUPFAM" id="SSF56935">
    <property type="entry name" value="Porins"/>
    <property type="match status" value="1"/>
</dbReference>
<evidence type="ECO:0000259" key="14">
    <source>
        <dbReference type="Pfam" id="PF00593"/>
    </source>
</evidence>
<keyword evidence="10 11" id="KW-0998">Cell outer membrane</keyword>
<feature type="domain" description="TonB-dependent receptor-like beta-barrel" evidence="14">
    <location>
        <begin position="226"/>
        <end position="618"/>
    </location>
</feature>
<evidence type="ECO:0000256" key="10">
    <source>
        <dbReference type="ARBA" id="ARBA00023237"/>
    </source>
</evidence>
<dbReference type="EMBL" id="JAVDVX010000001">
    <property type="protein sequence ID" value="MDR7088264.1"/>
    <property type="molecule type" value="Genomic_DNA"/>
</dbReference>
<evidence type="ECO:0000256" key="9">
    <source>
        <dbReference type="ARBA" id="ARBA00023170"/>
    </source>
</evidence>
<accession>A0ABU1USV6</accession>
<dbReference type="Pfam" id="PF00593">
    <property type="entry name" value="TonB_dep_Rec_b-barrel"/>
    <property type="match status" value="1"/>
</dbReference>
<comment type="subcellular location">
    <subcellularLocation>
        <location evidence="1 11">Cell outer membrane</location>
        <topology evidence="1 11">Multi-pass membrane protein</topology>
    </subcellularLocation>
</comment>
<evidence type="ECO:0000256" key="4">
    <source>
        <dbReference type="ARBA" id="ARBA00022452"/>
    </source>
</evidence>
<dbReference type="InterPro" id="IPR037066">
    <property type="entry name" value="Plug_dom_sf"/>
</dbReference>
<feature type="domain" description="TonB-dependent receptor plug" evidence="15">
    <location>
        <begin position="58"/>
        <end position="160"/>
    </location>
</feature>
<feature type="signal peptide" evidence="13">
    <location>
        <begin position="1"/>
        <end position="28"/>
    </location>
</feature>
<evidence type="ECO:0000256" key="13">
    <source>
        <dbReference type="SAM" id="SignalP"/>
    </source>
</evidence>
<comment type="similarity">
    <text evidence="2">Belongs to the TonB-dependent receptor family. Hemoglobin/haptoglobin binding protein subfamily.</text>
</comment>
<reference evidence="16 17" key="1">
    <citation type="submission" date="2023-07" db="EMBL/GenBank/DDBJ databases">
        <title>Sorghum-associated microbial communities from plants grown in Nebraska, USA.</title>
        <authorList>
            <person name="Schachtman D."/>
        </authorList>
    </citation>
    <scope>NUCLEOTIDE SEQUENCE [LARGE SCALE GENOMIC DNA]</scope>
    <source>
        <strain evidence="16 17">BE190</strain>
    </source>
</reference>
<dbReference type="InterPro" id="IPR039426">
    <property type="entry name" value="TonB-dep_rcpt-like"/>
</dbReference>
<evidence type="ECO:0000256" key="11">
    <source>
        <dbReference type="PROSITE-ProRule" id="PRU01360"/>
    </source>
</evidence>
<evidence type="ECO:0000256" key="1">
    <source>
        <dbReference type="ARBA" id="ARBA00004571"/>
    </source>
</evidence>
<evidence type="ECO:0000256" key="6">
    <source>
        <dbReference type="ARBA" id="ARBA00022729"/>
    </source>
</evidence>
<evidence type="ECO:0000256" key="12">
    <source>
        <dbReference type="RuleBase" id="RU003357"/>
    </source>
</evidence>
<dbReference type="RefSeq" id="WP_310067665.1">
    <property type="nucleotide sequence ID" value="NZ_JAVDVX010000001.1"/>
</dbReference>
<keyword evidence="6 13" id="KW-0732">Signal</keyword>
<name>A0ABU1USV6_9GAMM</name>
<keyword evidence="3 11" id="KW-0813">Transport</keyword>
<keyword evidence="9 16" id="KW-0675">Receptor</keyword>
<evidence type="ECO:0000313" key="17">
    <source>
        <dbReference type="Proteomes" id="UP001253595"/>
    </source>
</evidence>
<feature type="chain" id="PRO_5046589253" evidence="13">
    <location>
        <begin position="29"/>
        <end position="652"/>
    </location>
</feature>
<dbReference type="InterPro" id="IPR036942">
    <property type="entry name" value="Beta-barrel_TonB_sf"/>
</dbReference>
<dbReference type="Gene3D" id="2.40.170.20">
    <property type="entry name" value="TonB-dependent receptor, beta-barrel domain"/>
    <property type="match status" value="1"/>
</dbReference>
<sequence>MRFSCRDWRGLVLLIFTLCGLPAARVDAANSTDLFELSLSELMDLKVDTASTRSSSWRSQPGIITLFDSSDMRAMGARTLRDVLLHIPGVSLGMDTQNTVNLVARGNWAFEGKIQYLINDLPVNDLIYGTFPLPPNFPVAQLDRIEVLRGPGSVKYGNSAQLAVIRIYTRAEQETQITVSTQESANVLSVNGGSRFDGGEFSVSASLQDGNWGKGKWIDSQGTHADIATSDTRGGNLAANLDWSGTQVRLFHLQYGMDNIQQYGVYAPTAKIDFRETNFFIAHDFELNKQWKLTPRFGYRDEANWRSSSQAPDFVYDYDVRARAWDAQLDSIYQYVEDASISLGVYHQTEIARAISVDMPPQEYFPPDGELQQQTRAIYANWDLRMSDYDLSLGARASHHDYSGSAFTPRIGVTRAEKNWHMKMLYGTAFREPDLQTSNPIFHPATETLKAEQSRVSEIEYGHTLGQKSYLTLSLFDQKIKDAIIYSYEPGYTNNPPIKTRGIDLQYWFTGDVVSLRANASYAKANDDDLLPYDVPNHSGQNMGAANQVANLWLGWKTPLENLGVNVDLRYVGSRYAQQYSAAVDSIQVQQLAAEKTLNLSLTYSFPTVLWTLGVSNLTDANVLIPQPYNDVSTPFPAGGREYWLRAEIIFQ</sequence>
<protein>
    <submittedName>
        <fullName evidence="16">Outer membrane cobalamin receptor</fullName>
    </submittedName>
</protein>
<dbReference type="PANTHER" id="PTHR30069:SF29">
    <property type="entry name" value="HEMOGLOBIN AND HEMOGLOBIN-HAPTOGLOBIN-BINDING PROTEIN 1-RELATED"/>
    <property type="match status" value="1"/>
</dbReference>
<dbReference type="InterPro" id="IPR000531">
    <property type="entry name" value="Beta-barrel_TonB"/>
</dbReference>
<dbReference type="Gene3D" id="2.170.130.10">
    <property type="entry name" value="TonB-dependent receptor, plug domain"/>
    <property type="match status" value="1"/>
</dbReference>
<evidence type="ECO:0000256" key="2">
    <source>
        <dbReference type="ARBA" id="ARBA00008143"/>
    </source>
</evidence>
<evidence type="ECO:0000256" key="5">
    <source>
        <dbReference type="ARBA" id="ARBA00022692"/>
    </source>
</evidence>
<keyword evidence="8 11" id="KW-0472">Membrane</keyword>
<comment type="caution">
    <text evidence="16">The sequence shown here is derived from an EMBL/GenBank/DDBJ whole genome shotgun (WGS) entry which is preliminary data.</text>
</comment>
<keyword evidence="17" id="KW-1185">Reference proteome</keyword>